<reference evidence="2" key="1">
    <citation type="journal article" date="2020" name="Stud. Mycol.">
        <title>101 Dothideomycetes genomes: A test case for predicting lifestyles and emergence of pathogens.</title>
        <authorList>
            <person name="Haridas S."/>
            <person name="Albert R."/>
            <person name="Binder M."/>
            <person name="Bloem J."/>
            <person name="LaButti K."/>
            <person name="Salamov A."/>
            <person name="Andreopoulos B."/>
            <person name="Baker S."/>
            <person name="Barry K."/>
            <person name="Bills G."/>
            <person name="Bluhm B."/>
            <person name="Cannon C."/>
            <person name="Castanera R."/>
            <person name="Culley D."/>
            <person name="Daum C."/>
            <person name="Ezra D."/>
            <person name="Gonzalez J."/>
            <person name="Henrissat B."/>
            <person name="Kuo A."/>
            <person name="Liang C."/>
            <person name="Lipzen A."/>
            <person name="Lutzoni F."/>
            <person name="Magnuson J."/>
            <person name="Mondo S."/>
            <person name="Nolan M."/>
            <person name="Ohm R."/>
            <person name="Pangilinan J."/>
            <person name="Park H.-J."/>
            <person name="Ramirez L."/>
            <person name="Alfaro M."/>
            <person name="Sun H."/>
            <person name="Tritt A."/>
            <person name="Yoshinaga Y."/>
            <person name="Zwiers L.-H."/>
            <person name="Turgeon B."/>
            <person name="Goodwin S."/>
            <person name="Spatafora J."/>
            <person name="Crous P."/>
            <person name="Grigoriev I."/>
        </authorList>
    </citation>
    <scope>NUCLEOTIDE SEQUENCE [LARGE SCALE GENOMIC DNA]</scope>
    <source>
        <strain evidence="2">CBS 304.66</strain>
    </source>
</reference>
<evidence type="ECO:0000313" key="2">
    <source>
        <dbReference type="Proteomes" id="UP000800093"/>
    </source>
</evidence>
<gene>
    <name evidence="1" type="ORF">CC78DRAFT_542166</name>
</gene>
<comment type="caution">
    <text evidence="1">The sequence shown here is derived from an EMBL/GenBank/DDBJ whole genome shotgun (WGS) entry which is preliminary data.</text>
</comment>
<protein>
    <submittedName>
        <fullName evidence="1">Uncharacterized protein</fullName>
    </submittedName>
</protein>
<name>A0A9P4KID1_9PLEO</name>
<proteinExistence type="predicted"/>
<dbReference type="AlphaFoldDB" id="A0A9P4KID1"/>
<dbReference type="Proteomes" id="UP000800093">
    <property type="component" value="Unassembled WGS sequence"/>
</dbReference>
<organism evidence="1 2">
    <name type="scientific">Lojkania enalia</name>
    <dbReference type="NCBI Taxonomy" id="147567"/>
    <lineage>
        <taxon>Eukaryota</taxon>
        <taxon>Fungi</taxon>
        <taxon>Dikarya</taxon>
        <taxon>Ascomycota</taxon>
        <taxon>Pezizomycotina</taxon>
        <taxon>Dothideomycetes</taxon>
        <taxon>Pleosporomycetidae</taxon>
        <taxon>Pleosporales</taxon>
        <taxon>Pleosporales incertae sedis</taxon>
        <taxon>Lojkania</taxon>
    </lineage>
</organism>
<evidence type="ECO:0000313" key="1">
    <source>
        <dbReference type="EMBL" id="KAF2266884.1"/>
    </source>
</evidence>
<accession>A0A9P4KID1</accession>
<sequence>MGFGVFPHRFARHAYRLAASFEGERFRGSAQNVGFTGVQQTQQISSTQYTYQPSHRPKGWVKVEMVSIPAFPHGFTKVGAYSLWQVAWSMPVPESVVSALEQHLDKSRVEAYVACFSGLEVGFPVPTDSRGLGIWSREKSVATGQAHNSGLSHTPIRRLRVTFVDSATRVVQAKKDDVDHTVPHCV</sequence>
<keyword evidence="2" id="KW-1185">Reference proteome</keyword>
<dbReference type="EMBL" id="ML986595">
    <property type="protein sequence ID" value="KAF2266884.1"/>
    <property type="molecule type" value="Genomic_DNA"/>
</dbReference>